<name>A0A4Q2D875_9AGAR</name>
<evidence type="ECO:0000313" key="4">
    <source>
        <dbReference type="Proteomes" id="UP000290288"/>
    </source>
</evidence>
<dbReference type="SUPFAM" id="SSF48452">
    <property type="entry name" value="TPR-like"/>
    <property type="match status" value="1"/>
</dbReference>
<dbReference type="InterPro" id="IPR011990">
    <property type="entry name" value="TPR-like_helical_dom_sf"/>
</dbReference>
<keyword evidence="4" id="KW-1185">Reference proteome</keyword>
<dbReference type="AlphaFoldDB" id="A0A4Q2D875"/>
<dbReference type="Gene3D" id="1.25.40.10">
    <property type="entry name" value="Tetratricopeptide repeat domain"/>
    <property type="match status" value="1"/>
</dbReference>
<accession>A0A4Q2D875</accession>
<dbReference type="Gene3D" id="3.40.50.300">
    <property type="entry name" value="P-loop containing nucleotide triphosphate hydrolases"/>
    <property type="match status" value="1"/>
</dbReference>
<gene>
    <name evidence="3" type="ORF">EST38_g10121</name>
</gene>
<protein>
    <recommendedName>
        <fullName evidence="2">Nephrocystin 3-like N-terminal domain-containing protein</fullName>
    </recommendedName>
</protein>
<dbReference type="PANTHER" id="PTHR10039:SF14">
    <property type="entry name" value="NACHT DOMAIN-CONTAINING PROTEIN"/>
    <property type="match status" value="1"/>
</dbReference>
<dbReference type="OrthoDB" id="3217196at2759"/>
<dbReference type="PANTHER" id="PTHR10039">
    <property type="entry name" value="AMELOGENIN"/>
    <property type="match status" value="1"/>
</dbReference>
<evidence type="ECO:0000256" key="1">
    <source>
        <dbReference type="ARBA" id="ARBA00022737"/>
    </source>
</evidence>
<reference evidence="3 4" key="1">
    <citation type="submission" date="2019-01" db="EMBL/GenBank/DDBJ databases">
        <title>Draft genome sequence of Psathyrella aberdarensis IHI B618.</title>
        <authorList>
            <person name="Buettner E."/>
            <person name="Kellner H."/>
        </authorList>
    </citation>
    <scope>NUCLEOTIDE SEQUENCE [LARGE SCALE GENOMIC DNA]</scope>
    <source>
        <strain evidence="3 4">IHI B618</strain>
    </source>
</reference>
<organism evidence="3 4">
    <name type="scientific">Candolleomyces aberdarensis</name>
    <dbReference type="NCBI Taxonomy" id="2316362"/>
    <lineage>
        <taxon>Eukaryota</taxon>
        <taxon>Fungi</taxon>
        <taxon>Dikarya</taxon>
        <taxon>Basidiomycota</taxon>
        <taxon>Agaricomycotina</taxon>
        <taxon>Agaricomycetes</taxon>
        <taxon>Agaricomycetidae</taxon>
        <taxon>Agaricales</taxon>
        <taxon>Agaricineae</taxon>
        <taxon>Psathyrellaceae</taxon>
        <taxon>Candolleomyces</taxon>
    </lineage>
</organism>
<dbReference type="InterPro" id="IPR027417">
    <property type="entry name" value="P-loop_NTPase"/>
</dbReference>
<comment type="caution">
    <text evidence="3">The sequence shown here is derived from an EMBL/GenBank/DDBJ whole genome shotgun (WGS) entry which is preliminary data.</text>
</comment>
<evidence type="ECO:0000259" key="2">
    <source>
        <dbReference type="Pfam" id="PF24883"/>
    </source>
</evidence>
<dbReference type="InterPro" id="IPR056884">
    <property type="entry name" value="NPHP3-like_N"/>
</dbReference>
<dbReference type="EMBL" id="SDEE01000517">
    <property type="protein sequence ID" value="RXW15737.1"/>
    <property type="molecule type" value="Genomic_DNA"/>
</dbReference>
<proteinExistence type="predicted"/>
<sequence length="821" mass="92340">MATNFLEGSSNGYVEVTVYNIEGDIRQQHLSVEARSLFELLQPITDASHTRDRKRSPPNSACLPGTRKAVIKWIISWASSSKLIKGQHVLWLYGYAGCGKSAIAQEISEQVQGGGSLLATFFFCRGAGDRSKIGRLPNTLASQMGTSLPDTIPFIEAAVKAEPGLLQAESCFSLGARLQRLVYEPFKAVAAQISYAEYFLSTPYLIIIDGLDECDDKEGVQEFMVATLQFFKRNPSLPLRIFIASRVEQHIHSCLAADGGVVLRDLADHCSRDDIIELMRAVFEAQTRSNPIIQAYVRQNGSWPNRTDSEKLVNHIGGSFIFASTLFKFIFDGSVPPGKYSTPLDRFPLALTIDPGLDGLYSSTLARSEHVPHFSDIISTITLVERPLSISGIAELLNIQAHEVVCALIDVQAIIQVPGTDDAPVTFYHTSLRDFLTNESRSGRLFVRPSFHMRLYVLCVACKLKTYRQTPKVEPQHSKLTATAQYSFDHGYTTHWNRAVPVKAEAVPELHKLIQLRRSILEVLPDNDRGNELGIFGVELQLLSNHSESVSHLEEAISVHREALDLRPYSHPNRHWSLNHLGSALKSLCDHSKSVPHIEEAISAHREALDLCPNPHPDRHWSLNYLGCALTSLFDHSKSVSHVEEAILVLREALYLLLDPHPDRHWPMYHLGLAFYLHFMETGSIEHLDEAVSLSREVLAHHPVFPYTRSNALIWLIEYLIPQYAKTQSTIDLDDAIMYTHELVVEHFLARHERRGWALDNLRSLLQLRFDATGNQGDLDQIWEFEEKIIELGLAALPSSFPARLTHRIDEHLIHAYHEDA</sequence>
<feature type="domain" description="Nephrocystin 3-like N-terminal" evidence="2">
    <location>
        <begin position="73"/>
        <end position="246"/>
    </location>
</feature>
<evidence type="ECO:0000313" key="3">
    <source>
        <dbReference type="EMBL" id="RXW15737.1"/>
    </source>
</evidence>
<dbReference type="Pfam" id="PF24883">
    <property type="entry name" value="NPHP3_N"/>
    <property type="match status" value="1"/>
</dbReference>
<dbReference type="STRING" id="2316362.A0A4Q2D875"/>
<dbReference type="Proteomes" id="UP000290288">
    <property type="component" value="Unassembled WGS sequence"/>
</dbReference>
<keyword evidence="1" id="KW-0677">Repeat</keyword>
<dbReference type="SUPFAM" id="SSF52540">
    <property type="entry name" value="P-loop containing nucleoside triphosphate hydrolases"/>
    <property type="match status" value="1"/>
</dbReference>